<dbReference type="Proteomes" id="UP000186176">
    <property type="component" value="Unassembled WGS sequence"/>
</dbReference>
<gene>
    <name evidence="3" type="ORF">cubi_02240</name>
</gene>
<evidence type="ECO:0000313" key="3">
    <source>
        <dbReference type="EMBL" id="OII73009.1"/>
    </source>
</evidence>
<accession>A0A1J4MFN1</accession>
<dbReference type="EMBL" id="LRBP01000017">
    <property type="protein sequence ID" value="OII73009.1"/>
    <property type="molecule type" value="Genomic_DNA"/>
</dbReference>
<name>A0A1J4MFN1_9CRYT</name>
<evidence type="ECO:0000256" key="2">
    <source>
        <dbReference type="SAM" id="SignalP"/>
    </source>
</evidence>
<keyword evidence="1" id="KW-0175">Coiled coil</keyword>
<organism evidence="3 4">
    <name type="scientific">Cryptosporidium ubiquitum</name>
    <dbReference type="NCBI Taxonomy" id="857276"/>
    <lineage>
        <taxon>Eukaryota</taxon>
        <taxon>Sar</taxon>
        <taxon>Alveolata</taxon>
        <taxon>Apicomplexa</taxon>
        <taxon>Conoidasida</taxon>
        <taxon>Coccidia</taxon>
        <taxon>Eucoccidiorida</taxon>
        <taxon>Eimeriorina</taxon>
        <taxon>Cryptosporidiidae</taxon>
        <taxon>Cryptosporidium</taxon>
    </lineage>
</organism>
<dbReference type="GeneID" id="39979031"/>
<feature type="coiled-coil region" evidence="1">
    <location>
        <begin position="285"/>
        <end position="319"/>
    </location>
</feature>
<keyword evidence="2" id="KW-0732">Signal</keyword>
<feature type="signal peptide" evidence="2">
    <location>
        <begin position="1"/>
        <end position="27"/>
    </location>
</feature>
<evidence type="ECO:0000256" key="1">
    <source>
        <dbReference type="SAM" id="Coils"/>
    </source>
</evidence>
<protein>
    <submittedName>
        <fullName evidence="3">Uncharacterized protein</fullName>
    </submittedName>
</protein>
<evidence type="ECO:0000313" key="4">
    <source>
        <dbReference type="Proteomes" id="UP000186176"/>
    </source>
</evidence>
<comment type="caution">
    <text evidence="3">The sequence shown here is derived from an EMBL/GenBank/DDBJ whole genome shotgun (WGS) entry which is preliminary data.</text>
</comment>
<feature type="chain" id="PRO_5012385097" evidence="2">
    <location>
        <begin position="28"/>
        <end position="592"/>
    </location>
</feature>
<sequence length="592" mass="69015">MKFKLFTFFVLGLLNVFCGVSPPNVGALKIDTVFSEKNTVFGKNLKKAYKDVIASLVKSESHEVDQLYLELLSYNSTFHYMIILNNKETEGSLQYFSEKEKKLYFLCEDKIVDYIVKNKINKIEFLKKNCIEKSFENYLPQSTNRKLMQKNETESETEKELEKDELLLDIDKGNTNEESNNCEIGIKEPLETNSETTEKESSTCCCFKTKNKYNDLESAISDNSEKLSGEGNSTKFEGFDISETVESKDGTVSFEIEINDKNSIFDEILNAMKSENESILDYASIEERDLSSSELKEALEETEKEINQRKVEIRKLKETNDLRGLNSSSKTKSLRSNQGIPLLKIAESLTQRFFQTEQKELEKYFTPTKTKLLQLAIYEYLVIHSTLEDNLEKVVEIINNENGITRLRSFFGDHVNFTSIKYVFEQYFAIFDQVQKKRLYHKSDFIRFMLNLSTNKSNPMLNSPIFNLKLEIGSMIVFYSENDPRVQRIVIEEEINNTNKQLFYRDHSFFNFLLGKHFSIRENDEIFKKTHEIIAKNRNNNPLDRPKQCFLQTKQLLLEYNIFENIQNDEVLKIICLQTYGLVGLYSTIDQL</sequence>
<dbReference type="AlphaFoldDB" id="A0A1J4MFN1"/>
<dbReference type="RefSeq" id="XP_028874373.1">
    <property type="nucleotide sequence ID" value="XM_029019252.1"/>
</dbReference>
<reference evidence="3 4" key="1">
    <citation type="submission" date="2016-10" db="EMBL/GenBank/DDBJ databases">
        <title>Reductive evolution of mitochondrial metabolism and differential evolution of invasion-related proteins in Cryptosporidium.</title>
        <authorList>
            <person name="Liu S."/>
            <person name="Roellig D.M."/>
            <person name="Guo Y."/>
            <person name="Li N."/>
            <person name="Frace M.A."/>
            <person name="Tang K."/>
            <person name="Zhang L."/>
            <person name="Feng Y."/>
            <person name="Xiao L."/>
        </authorList>
    </citation>
    <scope>NUCLEOTIDE SEQUENCE [LARGE SCALE GENOMIC DNA]</scope>
    <source>
        <strain evidence="3">39726</strain>
    </source>
</reference>
<dbReference type="OrthoDB" id="340958at2759"/>
<dbReference type="VEuPathDB" id="CryptoDB:cubi_02240"/>
<proteinExistence type="predicted"/>
<keyword evidence="4" id="KW-1185">Reference proteome</keyword>